<dbReference type="EMBL" id="MZ156039">
    <property type="protein sequence ID" value="QWK43479.1"/>
    <property type="molecule type" value="Genomic_DNA"/>
</dbReference>
<dbReference type="AlphaFoldDB" id="A0A8F0FAA4"/>
<keyword evidence="1" id="KW-0934">Plastid</keyword>
<reference evidence="1" key="1">
    <citation type="journal article" date="2021" name="Genome Biol. Evol.">
        <title>Genomic rearrangements and sequence evolution across brown algal organelles.</title>
        <authorList>
            <person name="Starko S."/>
            <person name="Bringloe T.T."/>
            <person name="Gomez M.S."/>
            <person name="Darby H."/>
            <person name="Graham S.W."/>
            <person name="Martone P.T."/>
        </authorList>
    </citation>
    <scope>NUCLEOTIDE SEQUENCE</scope>
</reference>
<organism evidence="1">
    <name type="scientific">Egregia menziesii</name>
    <dbReference type="NCBI Taxonomy" id="105409"/>
    <lineage>
        <taxon>Eukaryota</taxon>
        <taxon>Sar</taxon>
        <taxon>Stramenopiles</taxon>
        <taxon>Ochrophyta</taxon>
        <taxon>PX clade</taxon>
        <taxon>Phaeophyceae</taxon>
        <taxon>Laminariales</taxon>
        <taxon>Lessoniaceae</taxon>
        <taxon>Egregia</taxon>
    </lineage>
</organism>
<sequence>MINKNRKTLQILFLIKDLDPIFFEFLTDNIEYPNKKLTFTNDTSLKSSSINIILLFFFCNIFSTKLQNKTAGNKIKESLLYDISKKKGKVIPNNLKQQLQKNFRFSNCQTKDNKMSLAKFLTSTSTVQEFNLI</sequence>
<accession>A0A8F0FAA4</accession>
<protein>
    <submittedName>
        <fullName evidence="1">Uncharacterized protein</fullName>
    </submittedName>
</protein>
<gene>
    <name evidence="1" type="primary">orf133</name>
</gene>
<proteinExistence type="predicted"/>
<name>A0A8F0FAA4_9PHAE</name>
<evidence type="ECO:0000313" key="1">
    <source>
        <dbReference type="EMBL" id="QWK43479.1"/>
    </source>
</evidence>
<geneLocation type="plastid" evidence="1"/>